<dbReference type="STRING" id="376427.SAMN04487954_10272"/>
<dbReference type="RefSeq" id="WP_089682734.1">
    <property type="nucleotide sequence ID" value="NZ_FNES01000002.1"/>
</dbReference>
<dbReference type="OrthoDB" id="9987558at2"/>
<feature type="compositionally biased region" description="Polar residues" evidence="1">
    <location>
        <begin position="121"/>
        <end position="133"/>
    </location>
</feature>
<evidence type="ECO:0000313" key="3">
    <source>
        <dbReference type="Proteomes" id="UP000198525"/>
    </source>
</evidence>
<organism evidence="2 3">
    <name type="scientific">Billgrantia gudaonensis</name>
    <dbReference type="NCBI Taxonomy" id="376427"/>
    <lineage>
        <taxon>Bacteria</taxon>
        <taxon>Pseudomonadati</taxon>
        <taxon>Pseudomonadota</taxon>
        <taxon>Gammaproteobacteria</taxon>
        <taxon>Oceanospirillales</taxon>
        <taxon>Halomonadaceae</taxon>
        <taxon>Billgrantia</taxon>
    </lineage>
</organism>
<evidence type="ECO:0000313" key="2">
    <source>
        <dbReference type="EMBL" id="SDI91397.1"/>
    </source>
</evidence>
<name>A0A1G8PG70_9GAMM</name>
<gene>
    <name evidence="2" type="ORF">SAMN04487954_10272</name>
</gene>
<protein>
    <submittedName>
        <fullName evidence="2">Uncharacterized protein</fullName>
    </submittedName>
</protein>
<feature type="region of interest" description="Disordered" evidence="1">
    <location>
        <begin position="101"/>
        <end position="133"/>
    </location>
</feature>
<dbReference type="AlphaFoldDB" id="A0A1G8PG70"/>
<reference evidence="2 3" key="1">
    <citation type="submission" date="2016-10" db="EMBL/GenBank/DDBJ databases">
        <authorList>
            <person name="de Groot N.N."/>
        </authorList>
    </citation>
    <scope>NUCLEOTIDE SEQUENCE [LARGE SCALE GENOMIC DNA]</scope>
    <source>
        <strain evidence="2 3">CGMCC 1.6133</strain>
    </source>
</reference>
<accession>A0A1G8PG70</accession>
<sequence>MMPSRSRVTDRGQNGAQRLKGLLPSCRWLTAMALGVGLASLASVALAQGSDAVESGMVATRAFEGKALSKERLDEVRGRYAKGSTTAIDEGLGVILWDESRSIGKGRGGGGNRHQAKGNDNHQSQTVTTSSHR</sequence>
<proteinExistence type="predicted"/>
<dbReference type="EMBL" id="FNES01000002">
    <property type="protein sequence ID" value="SDI91397.1"/>
    <property type="molecule type" value="Genomic_DNA"/>
</dbReference>
<keyword evidence="3" id="KW-1185">Reference proteome</keyword>
<dbReference type="Proteomes" id="UP000198525">
    <property type="component" value="Unassembled WGS sequence"/>
</dbReference>
<evidence type="ECO:0000256" key="1">
    <source>
        <dbReference type="SAM" id="MobiDB-lite"/>
    </source>
</evidence>